<reference evidence="4" key="1">
    <citation type="submission" date="2015-05" db="EMBL/GenBank/DDBJ databases">
        <title>Evolution of Endosymbiotic Potential of H. Vulgaris with green alga.</title>
        <authorList>
            <person name="Ishikawa M."/>
            <person name="Shimizu H."/>
            <person name="Nozawa M."/>
            <person name="Ikeo K."/>
            <person name="Gojobori T."/>
        </authorList>
    </citation>
    <scope>NUCLEOTIDE SEQUENCE</scope>
    <source>
        <strain evidence="6">B10</strain>
        <strain evidence="4">B11</strain>
        <strain evidence="2">B4</strain>
        <strain evidence="5">D1</strain>
        <strain evidence="7">J10</strain>
        <strain evidence="3">J6</strain>
    </source>
</reference>
<feature type="transmembrane region" description="Helical" evidence="1">
    <location>
        <begin position="12"/>
        <end position="32"/>
    </location>
</feature>
<name>A0A0H5ANW5_HYDVU</name>
<keyword evidence="4" id="KW-0496">Mitochondrion</keyword>
<geneLocation type="mitochondrion" evidence="4"/>
<evidence type="ECO:0000313" key="6">
    <source>
        <dbReference type="EMBL" id="BAR90818.1"/>
    </source>
</evidence>
<dbReference type="EMBL" id="LC053774">
    <property type="protein sequence ID" value="BAR90795.1"/>
    <property type="molecule type" value="Genomic_DNA"/>
</dbReference>
<organism evidence="4">
    <name type="scientific">Hydra vulgaris</name>
    <name type="common">Hydra</name>
    <name type="synonym">Hydra attenuata</name>
    <dbReference type="NCBI Taxonomy" id="6087"/>
    <lineage>
        <taxon>Eukaryota</taxon>
        <taxon>Metazoa</taxon>
        <taxon>Cnidaria</taxon>
        <taxon>Hydrozoa</taxon>
        <taxon>Hydroidolina</taxon>
        <taxon>Anthoathecata</taxon>
        <taxon>Aplanulata</taxon>
        <taxon>Hydridae</taxon>
        <taxon>Hydra</taxon>
    </lineage>
</organism>
<keyword evidence="1" id="KW-0472">Membrane</keyword>
<evidence type="ECO:0000313" key="7">
    <source>
        <dbReference type="EMBL" id="BAR90823.1"/>
    </source>
</evidence>
<dbReference type="EMBL" id="LC053775">
    <property type="protein sequence ID" value="BAR90801.1"/>
    <property type="molecule type" value="Genomic_DNA"/>
</dbReference>
<dbReference type="AlphaFoldDB" id="A0A0H5ANW5"/>
<protein>
    <submittedName>
        <fullName evidence="4">ATP synthase F0 subunit 8</fullName>
    </submittedName>
</protein>
<dbReference type="EMBL" id="LC053778">
    <property type="protein sequence ID" value="BAR90818.1"/>
    <property type="molecule type" value="Genomic_DNA"/>
</dbReference>
<dbReference type="EMBL" id="LC053777">
    <property type="protein sequence ID" value="BAR90813.1"/>
    <property type="molecule type" value="Genomic_DNA"/>
</dbReference>
<evidence type="ECO:0000313" key="5">
    <source>
        <dbReference type="EMBL" id="BAR90813.1"/>
    </source>
</evidence>
<dbReference type="EMBL" id="LC053779">
    <property type="protein sequence ID" value="BAR90823.1"/>
    <property type="molecule type" value="Genomic_DNA"/>
</dbReference>
<evidence type="ECO:0000313" key="3">
    <source>
        <dbReference type="EMBL" id="BAR90801.1"/>
    </source>
</evidence>
<evidence type="ECO:0000313" key="2">
    <source>
        <dbReference type="EMBL" id="BAR90795.1"/>
    </source>
</evidence>
<keyword evidence="1" id="KW-0812">Transmembrane</keyword>
<gene>
    <name evidence="4" type="primary">ATP8</name>
</gene>
<proteinExistence type="predicted"/>
<dbReference type="EMBL" id="LC053776">
    <property type="protein sequence ID" value="BAR90807.1"/>
    <property type="molecule type" value="Genomic_DNA"/>
</dbReference>
<keyword evidence="1" id="KW-1133">Transmembrane helix</keyword>
<evidence type="ECO:0000313" key="4">
    <source>
        <dbReference type="EMBL" id="BAR90807.1"/>
    </source>
</evidence>
<accession>A0A0H5ANW5</accession>
<sequence length="68" mass="8224">MSQLDLSLYLNHYFVLLLLFFLLIILISLRFYNFFLVLNIRNNFILNSSESINNNFKQFSILYNILKL</sequence>
<evidence type="ECO:0000256" key="1">
    <source>
        <dbReference type="SAM" id="Phobius"/>
    </source>
</evidence>